<comment type="caution">
    <text evidence="2">The sequence shown here is derived from an EMBL/GenBank/DDBJ whole genome shotgun (WGS) entry which is preliminary data.</text>
</comment>
<reference evidence="2 3" key="1">
    <citation type="submission" date="2024-11" db="EMBL/GenBank/DDBJ databases">
        <title>Chromosome-level genome assembly of the freshwater bivalve Anodonta woodiana.</title>
        <authorList>
            <person name="Chen X."/>
        </authorList>
    </citation>
    <scope>NUCLEOTIDE SEQUENCE [LARGE SCALE GENOMIC DNA]</scope>
    <source>
        <strain evidence="2">MN2024</strain>
        <tissue evidence="2">Gills</tissue>
    </source>
</reference>
<gene>
    <name evidence="2" type="ORF">ACJMK2_000979</name>
</gene>
<proteinExistence type="predicted"/>
<accession>A0ABD3XQW3</accession>
<feature type="compositionally biased region" description="Polar residues" evidence="1">
    <location>
        <begin position="87"/>
        <end position="98"/>
    </location>
</feature>
<protein>
    <submittedName>
        <fullName evidence="2">Uncharacterized protein</fullName>
    </submittedName>
</protein>
<evidence type="ECO:0000313" key="3">
    <source>
        <dbReference type="Proteomes" id="UP001634394"/>
    </source>
</evidence>
<dbReference type="EMBL" id="JBJQND010000001">
    <property type="protein sequence ID" value="KAL3888614.1"/>
    <property type="molecule type" value="Genomic_DNA"/>
</dbReference>
<keyword evidence="3" id="KW-1185">Reference proteome</keyword>
<dbReference type="AlphaFoldDB" id="A0ABD3XQW3"/>
<evidence type="ECO:0000256" key="1">
    <source>
        <dbReference type="SAM" id="MobiDB-lite"/>
    </source>
</evidence>
<name>A0ABD3XQW3_SINWO</name>
<dbReference type="Proteomes" id="UP001634394">
    <property type="component" value="Unassembled WGS sequence"/>
</dbReference>
<organism evidence="2 3">
    <name type="scientific">Sinanodonta woodiana</name>
    <name type="common">Chinese pond mussel</name>
    <name type="synonym">Anodonta woodiana</name>
    <dbReference type="NCBI Taxonomy" id="1069815"/>
    <lineage>
        <taxon>Eukaryota</taxon>
        <taxon>Metazoa</taxon>
        <taxon>Spiralia</taxon>
        <taxon>Lophotrochozoa</taxon>
        <taxon>Mollusca</taxon>
        <taxon>Bivalvia</taxon>
        <taxon>Autobranchia</taxon>
        <taxon>Heteroconchia</taxon>
        <taxon>Palaeoheterodonta</taxon>
        <taxon>Unionida</taxon>
        <taxon>Unionoidea</taxon>
        <taxon>Unionidae</taxon>
        <taxon>Unioninae</taxon>
        <taxon>Sinanodonta</taxon>
    </lineage>
</organism>
<sequence length="108" mass="12758">MPLFKCSTKAKFPVHSIRQVTCFAINEMKTKRSCFFPPLECTVNAFVRKLYKLFQDYLNYELPIIYRKEFVHVQIVNEEIGQMNMMENKSHSTQSELSHATKEAQFDN</sequence>
<feature type="region of interest" description="Disordered" evidence="1">
    <location>
        <begin position="87"/>
        <end position="108"/>
    </location>
</feature>
<feature type="compositionally biased region" description="Basic and acidic residues" evidence="1">
    <location>
        <begin position="99"/>
        <end position="108"/>
    </location>
</feature>
<evidence type="ECO:0000313" key="2">
    <source>
        <dbReference type="EMBL" id="KAL3888614.1"/>
    </source>
</evidence>